<reference evidence="6" key="2">
    <citation type="journal article" date="2022" name="BMC Genomics">
        <title>Comparative genome analysis of mycobacteria focusing on tRNA and non-coding RNA.</title>
        <authorList>
            <person name="Behra P.R.K."/>
            <person name="Pettersson B.M.F."/>
            <person name="Ramesh M."/>
            <person name="Das S."/>
            <person name="Dasgupta S."/>
            <person name="Kirsebom L.A."/>
        </authorList>
    </citation>
    <scope>NUCLEOTIDE SEQUENCE</scope>
    <source>
        <strain evidence="6">DSM 44242</strain>
    </source>
</reference>
<dbReference type="PRINTS" id="PR00080">
    <property type="entry name" value="SDRFAMILY"/>
</dbReference>
<evidence type="ECO:0000256" key="2">
    <source>
        <dbReference type="ARBA" id="ARBA00006484"/>
    </source>
</evidence>
<dbReference type="SUPFAM" id="SSF51735">
    <property type="entry name" value="NAD(P)-binding Rossmann-fold domains"/>
    <property type="match status" value="1"/>
</dbReference>
<reference evidence="6" key="1">
    <citation type="submission" date="2020-07" db="EMBL/GenBank/DDBJ databases">
        <authorList>
            <person name="Pettersson B.M.F."/>
            <person name="Behra P.R.K."/>
            <person name="Ramesh M."/>
            <person name="Das S."/>
            <person name="Dasgupta S."/>
            <person name="Kirsebom L.A."/>
        </authorList>
    </citation>
    <scope>NUCLEOTIDE SEQUENCE</scope>
    <source>
        <strain evidence="6">DSM 44242</strain>
    </source>
</reference>
<comment type="caution">
    <text evidence="6">The sequence shown here is derived from an EMBL/GenBank/DDBJ whole genome shotgun (WGS) entry which is preliminary data.</text>
</comment>
<evidence type="ECO:0000256" key="4">
    <source>
        <dbReference type="ARBA" id="ARBA00040781"/>
    </source>
</evidence>
<dbReference type="Gene3D" id="3.40.50.720">
    <property type="entry name" value="NAD(P)-binding Rossmann-like Domain"/>
    <property type="match status" value="1"/>
</dbReference>
<dbReference type="EMBL" id="JACKVC010000017">
    <property type="protein sequence ID" value="MCV7390152.1"/>
    <property type="molecule type" value="Genomic_DNA"/>
</dbReference>
<comment type="subcellular location">
    <subcellularLocation>
        <location evidence="1">Secreted</location>
        <location evidence="1">Cell wall</location>
    </subcellularLocation>
</comment>
<dbReference type="PANTHER" id="PTHR42879">
    <property type="entry name" value="3-OXOACYL-(ACYL-CARRIER-PROTEIN) REDUCTASE"/>
    <property type="match status" value="1"/>
</dbReference>
<organism evidence="6 7">
    <name type="scientific">Mycolicibacterium porcinum</name>
    <dbReference type="NCBI Taxonomy" id="39693"/>
    <lineage>
        <taxon>Bacteria</taxon>
        <taxon>Bacillati</taxon>
        <taxon>Actinomycetota</taxon>
        <taxon>Actinomycetes</taxon>
        <taxon>Mycobacteriales</taxon>
        <taxon>Mycobacteriaceae</taxon>
        <taxon>Mycolicibacterium</taxon>
    </lineage>
</organism>
<evidence type="ECO:0000256" key="3">
    <source>
        <dbReference type="ARBA" id="ARBA00022512"/>
    </source>
</evidence>
<dbReference type="RefSeq" id="WP_036444447.1">
    <property type="nucleotide sequence ID" value="NZ_JACKVC010000017.1"/>
</dbReference>
<evidence type="ECO:0000313" key="7">
    <source>
        <dbReference type="Proteomes" id="UP001141659"/>
    </source>
</evidence>
<dbReference type="Pfam" id="PF13561">
    <property type="entry name" value="adh_short_C2"/>
    <property type="match status" value="1"/>
</dbReference>
<comment type="similarity">
    <text evidence="2">Belongs to the short-chain dehydrogenases/reductases (SDR) family.</text>
</comment>
<accession>A0AAW5T5S3</accession>
<keyword evidence="3" id="KW-0134">Cell wall</keyword>
<evidence type="ECO:0000256" key="1">
    <source>
        <dbReference type="ARBA" id="ARBA00004191"/>
    </source>
</evidence>
<keyword evidence="3" id="KW-0964">Secreted</keyword>
<evidence type="ECO:0000256" key="5">
    <source>
        <dbReference type="ARBA" id="ARBA00047400"/>
    </source>
</evidence>
<dbReference type="InterPro" id="IPR036291">
    <property type="entry name" value="NAD(P)-bd_dom_sf"/>
</dbReference>
<dbReference type="GO" id="GO:0004316">
    <property type="term" value="F:3-oxoacyl-[acyl-carrier-protein] reductase (NADPH) activity"/>
    <property type="evidence" value="ECO:0007669"/>
    <property type="project" value="UniProtKB-EC"/>
</dbReference>
<protein>
    <recommendedName>
        <fullName evidence="4">3-oxoacyl-[acyl-carrier-protein] reductase MabA</fullName>
    </recommendedName>
</protein>
<dbReference type="CDD" id="cd05233">
    <property type="entry name" value="SDR_c"/>
    <property type="match status" value="1"/>
</dbReference>
<dbReference type="InterPro" id="IPR002347">
    <property type="entry name" value="SDR_fam"/>
</dbReference>
<dbReference type="Proteomes" id="UP001141659">
    <property type="component" value="Unassembled WGS sequence"/>
</dbReference>
<proteinExistence type="inferred from homology"/>
<dbReference type="PRINTS" id="PR00081">
    <property type="entry name" value="GDHRDH"/>
</dbReference>
<dbReference type="PANTHER" id="PTHR42879:SF2">
    <property type="entry name" value="3-OXOACYL-[ACYL-CARRIER-PROTEIN] REDUCTASE FABG"/>
    <property type="match status" value="1"/>
</dbReference>
<dbReference type="InterPro" id="IPR050259">
    <property type="entry name" value="SDR"/>
</dbReference>
<evidence type="ECO:0000313" key="6">
    <source>
        <dbReference type="EMBL" id="MCV7390152.1"/>
    </source>
</evidence>
<comment type="catalytic activity">
    <reaction evidence="5">
        <text>a (3R)-hydroxyacyl-[ACP] + NADP(+) = a 3-oxoacyl-[ACP] + NADPH + H(+)</text>
        <dbReference type="Rhea" id="RHEA:17397"/>
        <dbReference type="Rhea" id="RHEA-COMP:9916"/>
        <dbReference type="Rhea" id="RHEA-COMP:9945"/>
        <dbReference type="ChEBI" id="CHEBI:15378"/>
        <dbReference type="ChEBI" id="CHEBI:57783"/>
        <dbReference type="ChEBI" id="CHEBI:58349"/>
        <dbReference type="ChEBI" id="CHEBI:78776"/>
        <dbReference type="ChEBI" id="CHEBI:78827"/>
        <dbReference type="EC" id="1.1.1.100"/>
    </reaction>
    <physiologicalReaction direction="right-to-left" evidence="5">
        <dbReference type="Rhea" id="RHEA:17399"/>
    </physiologicalReaction>
</comment>
<gene>
    <name evidence="6" type="ORF">H5P34_19005</name>
</gene>
<dbReference type="AlphaFoldDB" id="A0AAW5T5S3"/>
<name>A0AAW5T5S3_9MYCO</name>
<sequence>MRTVMVTGGGTGIGREIAAQFAAEGCDVVITGRRRDVLQTAVDEIRGSVRAITMDGTDPDQTAGAAREVGTVDVLVNNAGGNTDFDRDEPCTLADVAEAWRRNVDSNLLTAVLMTTAALPAMPSGSAIITIGSIAADKGAGSYGAAKAAVASWNVDLARQIGGRGITANIVSPGYIADTEFFRDKLTDDRKNALIDAAMTHRAGAPSDVAATVRFLASPGARQITGQTIAVNGGEWTTR</sequence>